<reference evidence="1" key="1">
    <citation type="submission" date="2021-06" db="EMBL/GenBank/DDBJ databases">
        <authorList>
            <person name="Kallberg Y."/>
            <person name="Tangrot J."/>
            <person name="Rosling A."/>
        </authorList>
    </citation>
    <scope>NUCLEOTIDE SEQUENCE</scope>
    <source>
        <strain evidence="1">MA461A</strain>
    </source>
</reference>
<evidence type="ECO:0000313" key="1">
    <source>
        <dbReference type="EMBL" id="CAG8848893.1"/>
    </source>
</evidence>
<feature type="non-terminal residue" evidence="1">
    <location>
        <position position="1"/>
    </location>
</feature>
<dbReference type="Proteomes" id="UP000789920">
    <property type="component" value="Unassembled WGS sequence"/>
</dbReference>
<organism evidence="1 2">
    <name type="scientific">Racocetra persica</name>
    <dbReference type="NCBI Taxonomy" id="160502"/>
    <lineage>
        <taxon>Eukaryota</taxon>
        <taxon>Fungi</taxon>
        <taxon>Fungi incertae sedis</taxon>
        <taxon>Mucoromycota</taxon>
        <taxon>Glomeromycotina</taxon>
        <taxon>Glomeromycetes</taxon>
        <taxon>Diversisporales</taxon>
        <taxon>Gigasporaceae</taxon>
        <taxon>Racocetra</taxon>
    </lineage>
</organism>
<evidence type="ECO:0000313" key="2">
    <source>
        <dbReference type="Proteomes" id="UP000789920"/>
    </source>
</evidence>
<gene>
    <name evidence="1" type="ORF">RPERSI_LOCUS35345</name>
</gene>
<accession>A0ACA9SWG2</accession>
<dbReference type="EMBL" id="CAJVQC010162801">
    <property type="protein sequence ID" value="CAG8848893.1"/>
    <property type="molecule type" value="Genomic_DNA"/>
</dbReference>
<name>A0ACA9SWG2_9GLOM</name>
<feature type="non-terminal residue" evidence="1">
    <location>
        <position position="42"/>
    </location>
</feature>
<comment type="caution">
    <text evidence="1">The sequence shown here is derived from an EMBL/GenBank/DDBJ whole genome shotgun (WGS) entry which is preliminary data.</text>
</comment>
<proteinExistence type="predicted"/>
<protein>
    <submittedName>
        <fullName evidence="1">21557_t:CDS:1</fullName>
    </submittedName>
</protein>
<keyword evidence="2" id="KW-1185">Reference proteome</keyword>
<sequence>LTVDVFGLVVDGPVVASAYILAVVSAGILAVVAANILAVVAA</sequence>